<name>A0A2R8BU63_9RHOB</name>
<feature type="compositionally biased region" description="Basic and acidic residues" evidence="1">
    <location>
        <begin position="33"/>
        <end position="58"/>
    </location>
</feature>
<dbReference type="RefSeq" id="WP_108893566.1">
    <property type="nucleotide sequence ID" value="NZ_ONZF01000003.1"/>
</dbReference>
<evidence type="ECO:0000256" key="1">
    <source>
        <dbReference type="SAM" id="MobiDB-lite"/>
    </source>
</evidence>
<dbReference type="Pfam" id="PF13770">
    <property type="entry name" value="DUF4169"/>
    <property type="match status" value="1"/>
</dbReference>
<feature type="region of interest" description="Disordered" evidence="1">
    <location>
        <begin position="1"/>
        <end position="58"/>
    </location>
</feature>
<proteinExistence type="predicted"/>
<evidence type="ECO:0000313" key="3">
    <source>
        <dbReference type="Proteomes" id="UP000244912"/>
    </source>
</evidence>
<organism evidence="2 3">
    <name type="scientific">Palleronia abyssalis</name>
    <dbReference type="NCBI Taxonomy" id="1501240"/>
    <lineage>
        <taxon>Bacteria</taxon>
        <taxon>Pseudomonadati</taxon>
        <taxon>Pseudomonadota</taxon>
        <taxon>Alphaproteobacteria</taxon>
        <taxon>Rhodobacterales</taxon>
        <taxon>Roseobacteraceae</taxon>
        <taxon>Palleronia</taxon>
    </lineage>
</organism>
<dbReference type="EMBL" id="ONZF01000003">
    <property type="protein sequence ID" value="SPJ23692.1"/>
    <property type="molecule type" value="Genomic_DNA"/>
</dbReference>
<dbReference type="InterPro" id="IPR025227">
    <property type="entry name" value="DUF4169"/>
</dbReference>
<dbReference type="OrthoDB" id="7192657at2"/>
<keyword evidence="3" id="KW-1185">Reference proteome</keyword>
<protein>
    <submittedName>
        <fullName evidence="2">Uncharacterized protein</fullName>
    </submittedName>
</protein>
<evidence type="ECO:0000313" key="2">
    <source>
        <dbReference type="EMBL" id="SPJ23692.1"/>
    </source>
</evidence>
<sequence>MSTPVNLNRARKDRARVEARQKADANVAKFGRTKAERAAQKAADGKTRRTVDAHKIEK</sequence>
<reference evidence="3" key="1">
    <citation type="submission" date="2018-03" db="EMBL/GenBank/DDBJ databases">
        <authorList>
            <person name="Rodrigo-Torres L."/>
            <person name="Arahal R. D."/>
            <person name="Lucena T."/>
        </authorList>
    </citation>
    <scope>NUCLEOTIDE SEQUENCE [LARGE SCALE GENOMIC DNA]</scope>
    <source>
        <strain evidence="3">CECT 8504</strain>
    </source>
</reference>
<dbReference type="AlphaFoldDB" id="A0A2R8BU63"/>
<accession>A0A2R8BU63</accession>
<gene>
    <name evidence="2" type="ORF">PAA8504_01507</name>
</gene>
<dbReference type="Proteomes" id="UP000244912">
    <property type="component" value="Unassembled WGS sequence"/>
</dbReference>